<accession>A0A858STF1</accession>
<dbReference type="RefSeq" id="WP_169640288.1">
    <property type="nucleotide sequence ID" value="NZ_CP048788.1"/>
</dbReference>
<name>A0A858STF1_9RHOB</name>
<gene>
    <name evidence="1" type="ORF">G3256_07820</name>
</gene>
<keyword evidence="2" id="KW-1185">Reference proteome</keyword>
<organism evidence="1 2">
    <name type="scientific">Roseobacter ponti</name>
    <dbReference type="NCBI Taxonomy" id="1891787"/>
    <lineage>
        <taxon>Bacteria</taxon>
        <taxon>Pseudomonadati</taxon>
        <taxon>Pseudomonadota</taxon>
        <taxon>Alphaproteobacteria</taxon>
        <taxon>Rhodobacterales</taxon>
        <taxon>Roseobacteraceae</taxon>
        <taxon>Roseobacter</taxon>
    </lineage>
</organism>
<dbReference type="AlphaFoldDB" id="A0A858STF1"/>
<evidence type="ECO:0000313" key="2">
    <source>
        <dbReference type="Proteomes" id="UP000503308"/>
    </source>
</evidence>
<proteinExistence type="predicted"/>
<sequence length="232" mass="25260">MVCLPAAFVVAACRFYGRVRLKMQLPDVATVAVARGRLSELQDLRAEIFIQQAVGADAGIAGLLEARASCRDRLVQESRRYRVALPGYFTDRETLLPAEEQHLSGRPVEALEVVTALNAEGLVQLADMARFRGSLPGAQGPAQDLEAAREAFKNARGHGENLASEAGRQQIRAKETCSQLFMGLSENIGCDWSAPFADVLKDLLENDPDACNLRVLDGDARMMPTTFEAHCS</sequence>
<dbReference type="KEGG" id="rpon:G3256_07820"/>
<reference evidence="1 2" key="1">
    <citation type="submission" date="2020-02" db="EMBL/GenBank/DDBJ databases">
        <title>Genome sequence of Roseobacter ponti.</title>
        <authorList>
            <person name="Hollensteiner J."/>
            <person name="Schneider D."/>
            <person name="Poehlein A."/>
            <person name="Daniel R."/>
        </authorList>
    </citation>
    <scope>NUCLEOTIDE SEQUENCE [LARGE SCALE GENOMIC DNA]</scope>
    <source>
        <strain evidence="1 2">DSM 106830</strain>
    </source>
</reference>
<dbReference type="Proteomes" id="UP000503308">
    <property type="component" value="Chromosome"/>
</dbReference>
<protein>
    <submittedName>
        <fullName evidence="1">Uncharacterized protein</fullName>
    </submittedName>
</protein>
<dbReference type="EMBL" id="CP048788">
    <property type="protein sequence ID" value="QJF51072.1"/>
    <property type="molecule type" value="Genomic_DNA"/>
</dbReference>
<evidence type="ECO:0000313" key="1">
    <source>
        <dbReference type="EMBL" id="QJF51072.1"/>
    </source>
</evidence>